<accession>A0AAW9Q9W9</accession>
<dbReference type="Gene3D" id="3.40.190.10">
    <property type="entry name" value="Periplasmic binding protein-like II"/>
    <property type="match status" value="1"/>
</dbReference>
<dbReference type="Gene3D" id="3.40.190.150">
    <property type="entry name" value="Bordetella uptake gene, domain 1"/>
    <property type="match status" value="1"/>
</dbReference>
<feature type="signal peptide" evidence="2">
    <location>
        <begin position="1"/>
        <end position="26"/>
    </location>
</feature>
<evidence type="ECO:0000256" key="2">
    <source>
        <dbReference type="SAM" id="SignalP"/>
    </source>
</evidence>
<dbReference type="AlphaFoldDB" id="A0AAW9Q9W9"/>
<dbReference type="EMBL" id="JAZIBG010000020">
    <property type="protein sequence ID" value="MEF7614040.1"/>
    <property type="molecule type" value="Genomic_DNA"/>
</dbReference>
<dbReference type="PIRSF" id="PIRSF017082">
    <property type="entry name" value="YflP"/>
    <property type="match status" value="1"/>
</dbReference>
<keyword evidence="2" id="KW-0732">Signal</keyword>
<dbReference type="InterPro" id="IPR005064">
    <property type="entry name" value="BUG"/>
</dbReference>
<dbReference type="PANTHER" id="PTHR42928">
    <property type="entry name" value="TRICARBOXYLATE-BINDING PROTEIN"/>
    <property type="match status" value="1"/>
</dbReference>
<dbReference type="CDD" id="cd13578">
    <property type="entry name" value="PBP2_Bug27"/>
    <property type="match status" value="1"/>
</dbReference>
<evidence type="ECO:0000256" key="1">
    <source>
        <dbReference type="ARBA" id="ARBA00006987"/>
    </source>
</evidence>
<feature type="chain" id="PRO_5043499857" evidence="2">
    <location>
        <begin position="27"/>
        <end position="326"/>
    </location>
</feature>
<dbReference type="Pfam" id="PF03401">
    <property type="entry name" value="TctC"/>
    <property type="match status" value="1"/>
</dbReference>
<evidence type="ECO:0000313" key="4">
    <source>
        <dbReference type="Proteomes" id="UP001336250"/>
    </source>
</evidence>
<dbReference type="Proteomes" id="UP001336250">
    <property type="component" value="Unassembled WGS sequence"/>
</dbReference>
<keyword evidence="4" id="KW-1185">Reference proteome</keyword>
<dbReference type="RefSeq" id="WP_332288980.1">
    <property type="nucleotide sequence ID" value="NZ_JAZIBG010000020.1"/>
</dbReference>
<name>A0AAW9Q9W9_9BURK</name>
<comment type="similarity">
    <text evidence="1">Belongs to the UPF0065 (bug) family.</text>
</comment>
<evidence type="ECO:0000313" key="3">
    <source>
        <dbReference type="EMBL" id="MEF7614040.1"/>
    </source>
</evidence>
<sequence length="326" mass="34079">MAWTRRALGLGALSLAALPWTVRAQAGYPAAPVRWIVPFPAGGGTDVVARLLGQAMGRALGQTVVVENKPGAGTMIGGDAIARAPADGHTVGTVDVSTVALAPSLYAKVPYRPDKDFAYIGGTTVFPFVLVVHPGVPAQNLKELLALARARPGELKYATPGAGGPNHLGMELFQRTAGVQLLHVPYRGDAPALQDLMGGQLEMYLVNTAASLPHIQAGKLRPIALSMAQRSAVLPDVPTFAEAGVPGFEAYAWQGLAAPAGTPPEVVRRLNAELNRALASDEVKRKLAELGVEPSPTTPEQFARHVAAQAARWGGVIRDAGIRLEG</sequence>
<dbReference type="SUPFAM" id="SSF53850">
    <property type="entry name" value="Periplasmic binding protein-like II"/>
    <property type="match status" value="1"/>
</dbReference>
<reference evidence="3 4" key="1">
    <citation type="submission" date="2024-02" db="EMBL/GenBank/DDBJ databases">
        <title>Genome sequence of Aquincola sp. MAHUQ-54.</title>
        <authorList>
            <person name="Huq M.A."/>
        </authorList>
    </citation>
    <scope>NUCLEOTIDE SEQUENCE [LARGE SCALE GENOMIC DNA]</scope>
    <source>
        <strain evidence="3 4">MAHUQ-54</strain>
    </source>
</reference>
<dbReference type="InterPro" id="IPR042100">
    <property type="entry name" value="Bug_dom1"/>
</dbReference>
<gene>
    <name evidence="3" type="ORF">V4F39_08975</name>
</gene>
<comment type="caution">
    <text evidence="3">The sequence shown here is derived from an EMBL/GenBank/DDBJ whole genome shotgun (WGS) entry which is preliminary data.</text>
</comment>
<dbReference type="PANTHER" id="PTHR42928:SF5">
    <property type="entry name" value="BLR1237 PROTEIN"/>
    <property type="match status" value="1"/>
</dbReference>
<proteinExistence type="inferred from homology"/>
<protein>
    <submittedName>
        <fullName evidence="3">Tripartite tricarboxylate transporter substrate binding protein</fullName>
    </submittedName>
</protein>
<organism evidence="3 4">
    <name type="scientific">Aquincola agrisoli</name>
    <dbReference type="NCBI Taxonomy" id="3119538"/>
    <lineage>
        <taxon>Bacteria</taxon>
        <taxon>Pseudomonadati</taxon>
        <taxon>Pseudomonadota</taxon>
        <taxon>Betaproteobacteria</taxon>
        <taxon>Burkholderiales</taxon>
        <taxon>Sphaerotilaceae</taxon>
        <taxon>Aquincola</taxon>
    </lineage>
</organism>